<dbReference type="AlphaFoldDB" id="A0A097SS28"/>
<dbReference type="STRING" id="1318617.MGM1_0160"/>
<evidence type="ECO:0000313" key="2">
    <source>
        <dbReference type="EMBL" id="AIV03403.1"/>
    </source>
</evidence>
<dbReference type="Proteomes" id="UP000030066">
    <property type="component" value="Chromosome"/>
</dbReference>
<evidence type="ECO:0000256" key="1">
    <source>
        <dbReference type="SAM" id="Phobius"/>
    </source>
</evidence>
<feature type="transmembrane region" description="Helical" evidence="1">
    <location>
        <begin position="28"/>
        <end position="51"/>
    </location>
</feature>
<organism evidence="2 3">
    <name type="scientific">Candidatus Malacoplasma girerdii</name>
    <dbReference type="NCBI Taxonomy" id="1318617"/>
    <lineage>
        <taxon>Bacteria</taxon>
        <taxon>Bacillati</taxon>
        <taxon>Mycoplasmatota</taxon>
        <taxon>Mycoplasmoidales</taxon>
        <taxon>Mycoplasmoidaceae</taxon>
        <taxon>Malacoplasma</taxon>
    </lineage>
</organism>
<keyword evidence="1" id="KW-0812">Transmembrane</keyword>
<keyword evidence="1" id="KW-1133">Transmembrane helix</keyword>
<dbReference type="KEGG" id="mgj:MGM1_0160"/>
<accession>A0A097SS28</accession>
<gene>
    <name evidence="2" type="ORF">MGM1_0160</name>
</gene>
<keyword evidence="1" id="KW-0472">Membrane</keyword>
<keyword evidence="3" id="KW-1185">Reference proteome</keyword>
<evidence type="ECO:0000313" key="3">
    <source>
        <dbReference type="Proteomes" id="UP000030066"/>
    </source>
</evidence>
<dbReference type="HOGENOM" id="CLU_2913858_0_0_14"/>
<dbReference type="NCBIfam" id="NF033158">
    <property type="entry name" value="Myrrcad"/>
    <property type="match status" value="1"/>
</dbReference>
<dbReference type="EMBL" id="CP007711">
    <property type="protein sequence ID" value="AIV03403.1"/>
    <property type="molecule type" value="Genomic_DNA"/>
</dbReference>
<sequence length="61" mass="6992">MLKTKQLATQPLINISVVNKYKHLNLSLILGLTFGSIILIGVGSYLGYWYYKKHKNKNIKI</sequence>
<protein>
    <submittedName>
        <fullName evidence="2">Uncharacterized protein</fullName>
    </submittedName>
</protein>
<reference evidence="2 3" key="1">
    <citation type="journal article" date="2014" name="PLoS ONE">
        <title>An emerging Mycoplasma associated with trichomoniasis, vaginal infection and disease.</title>
        <authorList>
            <consortium name="Vaginal Microbiome Consortium"/>
            <person name="Fettweis J.M."/>
            <person name="Serrano M.G."/>
            <person name="Huang B."/>
            <person name="Brooks J.P."/>
            <person name="Glascock A.L."/>
            <person name="Sheth N.U."/>
            <person name="Strauss J.F.III."/>
            <person name="Jefferson K.K."/>
            <person name="Buck G.A."/>
        </authorList>
    </citation>
    <scope>NUCLEOTIDE SEQUENCE [LARGE SCALE GENOMIC DNA]</scope>
    <source>
        <strain evidence="2 3">VCU_M1</strain>
    </source>
</reference>
<proteinExistence type="predicted"/>
<name>A0A097SS28_9BACT</name>